<dbReference type="Pfam" id="PF01327">
    <property type="entry name" value="Pep_deformylase"/>
    <property type="match status" value="1"/>
</dbReference>
<keyword evidence="3 6" id="KW-0378">Hydrolase</keyword>
<evidence type="ECO:0000256" key="3">
    <source>
        <dbReference type="ARBA" id="ARBA00022801"/>
    </source>
</evidence>
<evidence type="ECO:0000256" key="4">
    <source>
        <dbReference type="ARBA" id="ARBA00022917"/>
    </source>
</evidence>
<dbReference type="NCBIfam" id="NF001159">
    <property type="entry name" value="PRK00150.1-3"/>
    <property type="match status" value="1"/>
</dbReference>
<dbReference type="SUPFAM" id="SSF56420">
    <property type="entry name" value="Peptide deformylase"/>
    <property type="match status" value="1"/>
</dbReference>
<dbReference type="PANTHER" id="PTHR10458">
    <property type="entry name" value="PEPTIDE DEFORMYLASE"/>
    <property type="match status" value="1"/>
</dbReference>
<comment type="caution">
    <text evidence="7">The sequence shown here is derived from an EMBL/GenBank/DDBJ whole genome shotgun (WGS) entry which is preliminary data.</text>
</comment>
<evidence type="ECO:0000256" key="1">
    <source>
        <dbReference type="ARBA" id="ARBA00010759"/>
    </source>
</evidence>
<comment type="cofactor">
    <cofactor evidence="6">
        <name>Fe(2+)</name>
        <dbReference type="ChEBI" id="CHEBI:29033"/>
    </cofactor>
    <text evidence="6">Binds 1 Fe(2+) ion.</text>
</comment>
<comment type="similarity">
    <text evidence="1 6">Belongs to the polypeptide deformylase family.</text>
</comment>
<keyword evidence="4 6" id="KW-0648">Protein biosynthesis</keyword>
<dbReference type="AlphaFoldDB" id="A0A7K0DTI4"/>
<dbReference type="NCBIfam" id="TIGR00079">
    <property type="entry name" value="pept_deformyl"/>
    <property type="match status" value="1"/>
</dbReference>
<dbReference type="PRINTS" id="PR01576">
    <property type="entry name" value="PDEFORMYLASE"/>
</dbReference>
<dbReference type="EC" id="3.5.1.88" evidence="6"/>
<gene>
    <name evidence="7" type="primary">def_1</name>
    <name evidence="6" type="synonym">def</name>
    <name evidence="7" type="ORF">NRB56_46680</name>
</gene>
<sequence length="208" mass="22283">MKQLVRSSGEIAVTIQPVRLFGDPVLRARADEVTAFDRELRQLVGDLTDTMHGSGGVGMAAPQIGVGLRVFVYDTRRDGRASSAGAAGALVNPTFEVVGEEQQTGPEGCLSIPGLRYDVTRAMRVVARGVDPEGEPVEFDASDLLARCVQHETDHLDGVLYLQRLDQTTRKGAMRAVRESSWFAAGKTVMSAAEVAATREAAISGRGR</sequence>
<proteinExistence type="inferred from homology"/>
<keyword evidence="2 6" id="KW-0479">Metal-binding</keyword>
<dbReference type="CDD" id="cd00487">
    <property type="entry name" value="Pep_deformylase"/>
    <property type="match status" value="1"/>
</dbReference>
<organism evidence="7 8">
    <name type="scientific">Nocardia aurantia</name>
    <dbReference type="NCBI Taxonomy" id="2585199"/>
    <lineage>
        <taxon>Bacteria</taxon>
        <taxon>Bacillati</taxon>
        <taxon>Actinomycetota</taxon>
        <taxon>Actinomycetes</taxon>
        <taxon>Mycobacteriales</taxon>
        <taxon>Nocardiaceae</taxon>
        <taxon>Nocardia</taxon>
    </lineage>
</organism>
<dbReference type="GO" id="GO:0042586">
    <property type="term" value="F:peptide deformylase activity"/>
    <property type="evidence" value="ECO:0007669"/>
    <property type="project" value="UniProtKB-UniRule"/>
</dbReference>
<dbReference type="PANTHER" id="PTHR10458:SF2">
    <property type="entry name" value="PEPTIDE DEFORMYLASE, MITOCHONDRIAL"/>
    <property type="match status" value="1"/>
</dbReference>
<feature type="binding site" evidence="6">
    <location>
        <position position="109"/>
    </location>
    <ligand>
        <name>Fe cation</name>
        <dbReference type="ChEBI" id="CHEBI:24875"/>
    </ligand>
</feature>
<evidence type="ECO:0000256" key="6">
    <source>
        <dbReference type="HAMAP-Rule" id="MF_00163"/>
    </source>
</evidence>
<keyword evidence="5 6" id="KW-0408">Iron</keyword>
<dbReference type="Gene3D" id="3.90.45.10">
    <property type="entry name" value="Peptide deformylase"/>
    <property type="match status" value="1"/>
</dbReference>
<comment type="function">
    <text evidence="6">Removes the formyl group from the N-terminal Met of newly synthesized proteins. Requires at least a dipeptide for an efficient rate of reaction. N-terminal L-methionine is a prerequisite for activity but the enzyme has broad specificity at other positions.</text>
</comment>
<feature type="binding site" evidence="6">
    <location>
        <position position="151"/>
    </location>
    <ligand>
        <name>Fe cation</name>
        <dbReference type="ChEBI" id="CHEBI:24875"/>
    </ligand>
</feature>
<dbReference type="InterPro" id="IPR023635">
    <property type="entry name" value="Peptide_deformylase"/>
</dbReference>
<protein>
    <recommendedName>
        <fullName evidence="6">Peptide deformylase</fullName>
        <shortName evidence="6">PDF</shortName>
        <ecNumber evidence="6">3.5.1.88</ecNumber>
    </recommendedName>
    <alternativeName>
        <fullName evidence="6">Polypeptide deformylase</fullName>
    </alternativeName>
</protein>
<dbReference type="InterPro" id="IPR036821">
    <property type="entry name" value="Peptide_deformylase_sf"/>
</dbReference>
<evidence type="ECO:0000256" key="2">
    <source>
        <dbReference type="ARBA" id="ARBA00022723"/>
    </source>
</evidence>
<feature type="binding site" evidence="6">
    <location>
        <position position="155"/>
    </location>
    <ligand>
        <name>Fe cation</name>
        <dbReference type="ChEBI" id="CHEBI:24875"/>
    </ligand>
</feature>
<comment type="catalytic activity">
    <reaction evidence="6">
        <text>N-terminal N-formyl-L-methionyl-[peptide] + H2O = N-terminal L-methionyl-[peptide] + formate</text>
        <dbReference type="Rhea" id="RHEA:24420"/>
        <dbReference type="Rhea" id="RHEA-COMP:10639"/>
        <dbReference type="Rhea" id="RHEA-COMP:10640"/>
        <dbReference type="ChEBI" id="CHEBI:15377"/>
        <dbReference type="ChEBI" id="CHEBI:15740"/>
        <dbReference type="ChEBI" id="CHEBI:49298"/>
        <dbReference type="ChEBI" id="CHEBI:64731"/>
        <dbReference type="EC" id="3.5.1.88"/>
    </reaction>
</comment>
<dbReference type="HAMAP" id="MF_00163">
    <property type="entry name" value="Pep_deformylase"/>
    <property type="match status" value="1"/>
</dbReference>
<accession>A0A7K0DTI4</accession>
<dbReference type="GO" id="GO:0046872">
    <property type="term" value="F:metal ion binding"/>
    <property type="evidence" value="ECO:0007669"/>
    <property type="project" value="UniProtKB-KW"/>
</dbReference>
<keyword evidence="8" id="KW-1185">Reference proteome</keyword>
<evidence type="ECO:0000313" key="7">
    <source>
        <dbReference type="EMBL" id="MQY29079.1"/>
    </source>
</evidence>
<feature type="active site" evidence="6">
    <location>
        <position position="152"/>
    </location>
</feature>
<reference evidence="7 8" key="1">
    <citation type="submission" date="2019-10" db="EMBL/GenBank/DDBJ databases">
        <title>Nocardia macrotermitis sp. nov. and Nocardia aurantia sp. nov., isolated from the gut of fungus growing-termite Macrotermes natalensis.</title>
        <authorList>
            <person name="Benndorf R."/>
            <person name="Schwitalla J."/>
            <person name="Martin K."/>
            <person name="De Beer W."/>
            <person name="Kaster A.-K."/>
            <person name="Vollmers J."/>
            <person name="Poulsen M."/>
            <person name="Beemelmanns C."/>
        </authorList>
    </citation>
    <scope>NUCLEOTIDE SEQUENCE [LARGE SCALE GENOMIC DNA]</scope>
    <source>
        <strain evidence="7 8">RB56</strain>
    </source>
</reference>
<name>A0A7K0DTI4_9NOCA</name>
<evidence type="ECO:0000256" key="5">
    <source>
        <dbReference type="ARBA" id="ARBA00023004"/>
    </source>
</evidence>
<dbReference type="OrthoDB" id="9804313at2"/>
<evidence type="ECO:0000313" key="8">
    <source>
        <dbReference type="Proteomes" id="UP000431401"/>
    </source>
</evidence>
<dbReference type="Proteomes" id="UP000431401">
    <property type="component" value="Unassembled WGS sequence"/>
</dbReference>
<dbReference type="GO" id="GO:0006412">
    <property type="term" value="P:translation"/>
    <property type="evidence" value="ECO:0007669"/>
    <property type="project" value="UniProtKB-UniRule"/>
</dbReference>
<dbReference type="EMBL" id="WEGI01000010">
    <property type="protein sequence ID" value="MQY29079.1"/>
    <property type="molecule type" value="Genomic_DNA"/>
</dbReference>